<reference evidence="2 3" key="1">
    <citation type="journal article" date="2008" name="PLoS Genet.">
        <title>Genomic islands in the pathogenic filamentous fungus Aspergillus fumigatus.</title>
        <authorList>
            <person name="Fedorova N.D."/>
            <person name="Khaldi N."/>
            <person name="Joardar V.S."/>
            <person name="Maiti R."/>
            <person name="Amedeo P."/>
            <person name="Anderson M.J."/>
            <person name="Crabtree J."/>
            <person name="Silva J.C."/>
            <person name="Badger J.H."/>
            <person name="Albarraq A."/>
            <person name="Angiuoli S."/>
            <person name="Bussey H."/>
            <person name="Bowyer P."/>
            <person name="Cotty P.J."/>
            <person name="Dyer P.S."/>
            <person name="Egan A."/>
            <person name="Galens K."/>
            <person name="Fraser-Liggett C.M."/>
            <person name="Haas B.J."/>
            <person name="Inman J.M."/>
            <person name="Kent R."/>
            <person name="Lemieux S."/>
            <person name="Malavazi I."/>
            <person name="Orvis J."/>
            <person name="Roemer T."/>
            <person name="Ronning C.M."/>
            <person name="Sundaram J.P."/>
            <person name="Sutton G."/>
            <person name="Turner G."/>
            <person name="Venter J.C."/>
            <person name="White O.R."/>
            <person name="Whitty B.R."/>
            <person name="Youngman P."/>
            <person name="Wolfe K.H."/>
            <person name="Goldman G.H."/>
            <person name="Wortman J.R."/>
            <person name="Jiang B."/>
            <person name="Denning D.W."/>
            <person name="Nierman W.C."/>
        </authorList>
    </citation>
    <scope>NUCLEOTIDE SEQUENCE [LARGE SCALE GENOMIC DNA]</scope>
    <source>
        <strain evidence="3">ATCC 1007 / CBS 513.65 / DSM 816 / NCTC 3887 / NRRL 1</strain>
    </source>
</reference>
<dbReference type="VEuPathDB" id="FungiDB:ACLA_040450"/>
<feature type="compositionally biased region" description="Low complexity" evidence="1">
    <location>
        <begin position="61"/>
        <end position="74"/>
    </location>
</feature>
<organism evidence="2 3">
    <name type="scientific">Aspergillus clavatus (strain ATCC 1007 / CBS 513.65 / DSM 816 / NCTC 3887 / NRRL 1 / QM 1276 / 107)</name>
    <dbReference type="NCBI Taxonomy" id="344612"/>
    <lineage>
        <taxon>Eukaryota</taxon>
        <taxon>Fungi</taxon>
        <taxon>Dikarya</taxon>
        <taxon>Ascomycota</taxon>
        <taxon>Pezizomycotina</taxon>
        <taxon>Eurotiomycetes</taxon>
        <taxon>Eurotiomycetidae</taxon>
        <taxon>Eurotiales</taxon>
        <taxon>Aspergillaceae</taxon>
        <taxon>Aspergillus</taxon>
        <taxon>Aspergillus subgen. Fumigati</taxon>
    </lineage>
</organism>
<dbReference type="KEGG" id="act:ACLA_040450"/>
<evidence type="ECO:0000313" key="3">
    <source>
        <dbReference type="Proteomes" id="UP000006701"/>
    </source>
</evidence>
<dbReference type="Proteomes" id="UP000006701">
    <property type="component" value="Unassembled WGS sequence"/>
</dbReference>
<dbReference type="GeneID" id="4703476"/>
<gene>
    <name evidence="2" type="ORF">ACLA_040450</name>
</gene>
<evidence type="ECO:0000313" key="2">
    <source>
        <dbReference type="EMBL" id="EAW09829.1"/>
    </source>
</evidence>
<sequence length="136" mass="15381">MPSYSDLTEEHRILSDALKEKADFLEMCPENQDQLHKDMKSLLMSLEHVECLLQEHEEEASASSSNSDYSRSVSPTESTTDDAEGMNSHLQEKLGGNGFDSILPVHCYLRVKAIEETPLVCFNDIDHSSDFRFLVN</sequence>
<proteinExistence type="predicted"/>
<evidence type="ECO:0000256" key="1">
    <source>
        <dbReference type="SAM" id="MobiDB-lite"/>
    </source>
</evidence>
<dbReference type="HOGENOM" id="CLU_1874968_0_0_1"/>
<keyword evidence="3" id="KW-1185">Reference proteome</keyword>
<dbReference type="RefSeq" id="XP_001271255.1">
    <property type="nucleotide sequence ID" value="XM_001271254.1"/>
</dbReference>
<name>A1CL05_ASPCL</name>
<dbReference type="EMBL" id="DS027056">
    <property type="protein sequence ID" value="EAW09829.1"/>
    <property type="molecule type" value="Genomic_DNA"/>
</dbReference>
<accession>A1CL05</accession>
<feature type="region of interest" description="Disordered" evidence="1">
    <location>
        <begin position="55"/>
        <end position="92"/>
    </location>
</feature>
<dbReference type="AlphaFoldDB" id="A1CL05"/>
<protein>
    <submittedName>
        <fullName evidence="2">Uncharacterized protein</fullName>
    </submittedName>
</protein>